<dbReference type="RefSeq" id="WP_285525109.1">
    <property type="nucleotide sequence ID" value="NZ_JASNGB010000219.1"/>
</dbReference>
<dbReference type="Proteomes" id="UP001302059">
    <property type="component" value="Unassembled WGS sequence"/>
</dbReference>
<dbReference type="PROSITE" id="PS51257">
    <property type="entry name" value="PROKAR_LIPOPROTEIN"/>
    <property type="match status" value="1"/>
</dbReference>
<name>A0ABT7JKD0_9DEIO</name>
<evidence type="ECO:0008006" key="5">
    <source>
        <dbReference type="Google" id="ProtNLM"/>
    </source>
</evidence>
<reference evidence="3 4" key="1">
    <citation type="submission" date="2023-05" db="EMBL/GenBank/DDBJ databases">
        <authorList>
            <person name="Gao F."/>
        </authorList>
    </citation>
    <scope>NUCLEOTIDE SEQUENCE [LARGE SCALE GENOMIC DNA]</scope>
    <source>
        <strain evidence="3 4">MIMF12</strain>
    </source>
</reference>
<feature type="signal peptide" evidence="2">
    <location>
        <begin position="1"/>
        <end position="23"/>
    </location>
</feature>
<comment type="caution">
    <text evidence="3">The sequence shown here is derived from an EMBL/GenBank/DDBJ whole genome shotgun (WGS) entry which is preliminary data.</text>
</comment>
<evidence type="ECO:0000313" key="4">
    <source>
        <dbReference type="Proteomes" id="UP001302059"/>
    </source>
</evidence>
<sequence length="437" mass="44962">MKMKRASALLGLSLLLAGCGQQVQTPPAVLRAQTAVPSGPTLQLSLAAQREQVRDTRTTYAWTLTKRAVPDGRDDTAAFEVTADLTTTVGAPELRSTRTTVSSGAAPLQLCNTGGTAIPVAALSLQVVGLDAGGAALADSIDVSGLFGALPLSVPASGCLSAALLLTSDDAALTAGQRAMLNAAASFRLAYAVTAGGSLSGTHGPVSPALSVTDTASSTGDRSVTLSDPEFGSSETVSADTTRTFARTFSCADRAGLEPVPGSTTGYTFANTAFLKGASTDLHSSAADTVTLRCAVSGCTYTQGYYKTHAEYFQGKLNRKYDPAAWAGARNWVGSETQLRIGNRDYTQQAITRLYDTPPAGNPAVALFHQLATARLNLLKSAPALPHPDTSAAIGAADAWFAAHPGWASGTFGTRPASDWTGLLDAFNNGGDSLHCD</sequence>
<accession>A0ABT7JKD0</accession>
<protein>
    <recommendedName>
        <fullName evidence="5">Lipoprotein</fullName>
    </recommendedName>
</protein>
<feature type="chain" id="PRO_5046469732" description="Lipoprotein" evidence="2">
    <location>
        <begin position="24"/>
        <end position="437"/>
    </location>
</feature>
<proteinExistence type="predicted"/>
<evidence type="ECO:0000256" key="1">
    <source>
        <dbReference type="SAM" id="MobiDB-lite"/>
    </source>
</evidence>
<feature type="region of interest" description="Disordered" evidence="1">
    <location>
        <begin position="203"/>
        <end position="234"/>
    </location>
</feature>
<feature type="compositionally biased region" description="Polar residues" evidence="1">
    <location>
        <begin position="210"/>
        <end position="226"/>
    </location>
</feature>
<evidence type="ECO:0000256" key="2">
    <source>
        <dbReference type="SAM" id="SignalP"/>
    </source>
</evidence>
<keyword evidence="4" id="KW-1185">Reference proteome</keyword>
<dbReference type="EMBL" id="JASNGB010000219">
    <property type="protein sequence ID" value="MDL2345519.1"/>
    <property type="molecule type" value="Genomic_DNA"/>
</dbReference>
<gene>
    <name evidence="3" type="ORF">QOL99_15375</name>
</gene>
<evidence type="ECO:0000313" key="3">
    <source>
        <dbReference type="EMBL" id="MDL2345519.1"/>
    </source>
</evidence>
<keyword evidence="2" id="KW-0732">Signal</keyword>
<organism evidence="3 4">
    <name type="scientific">Deinococcus rhizophilus</name>
    <dbReference type="NCBI Taxonomy" id="3049544"/>
    <lineage>
        <taxon>Bacteria</taxon>
        <taxon>Thermotogati</taxon>
        <taxon>Deinococcota</taxon>
        <taxon>Deinococci</taxon>
        <taxon>Deinococcales</taxon>
        <taxon>Deinococcaceae</taxon>
        <taxon>Deinococcus</taxon>
    </lineage>
</organism>